<evidence type="ECO:0000313" key="2">
    <source>
        <dbReference type="EMBL" id="MQN77786.1"/>
    </source>
</evidence>
<keyword evidence="1" id="KW-0812">Transmembrane</keyword>
<evidence type="ECO:0000313" key="4">
    <source>
        <dbReference type="Proteomes" id="UP000421408"/>
    </source>
</evidence>
<evidence type="ECO:0000313" key="5">
    <source>
        <dbReference type="Proteomes" id="UP000423156"/>
    </source>
</evidence>
<protein>
    <submittedName>
        <fullName evidence="3">Uncharacterized protein</fullName>
    </submittedName>
</protein>
<dbReference type="Proteomes" id="UP000423156">
    <property type="component" value="Unassembled WGS sequence"/>
</dbReference>
<dbReference type="RefSeq" id="WP_153092857.1">
    <property type="nucleotide sequence ID" value="NZ_JBALJY010000010.1"/>
</dbReference>
<evidence type="ECO:0000313" key="3">
    <source>
        <dbReference type="EMBL" id="MQN85002.1"/>
    </source>
</evidence>
<feature type="transmembrane region" description="Helical" evidence="1">
    <location>
        <begin position="6"/>
        <end position="33"/>
    </location>
</feature>
<comment type="caution">
    <text evidence="3">The sequence shown here is derived from an EMBL/GenBank/DDBJ whole genome shotgun (WGS) entry which is preliminary data.</text>
</comment>
<name>A0AA90V2Q2_9BACT</name>
<dbReference type="Proteomes" id="UP000421408">
    <property type="component" value="Unassembled WGS sequence"/>
</dbReference>
<evidence type="ECO:0000256" key="1">
    <source>
        <dbReference type="SAM" id="Phobius"/>
    </source>
</evidence>
<proteinExistence type="predicted"/>
<dbReference type="EMBL" id="VZCC01000103">
    <property type="protein sequence ID" value="MQN85002.1"/>
    <property type="molecule type" value="Genomic_DNA"/>
</dbReference>
<dbReference type="EMBL" id="VZBZ01000108">
    <property type="protein sequence ID" value="MQN77786.1"/>
    <property type="molecule type" value="Genomic_DNA"/>
</dbReference>
<accession>A0AA90V2Q2</accession>
<sequence length="114" mass="13136">MEEKASLLIIFMISNLSDSFMISHFLITGNCLFSQIRCKVKTFSTISSINSQKLLLFAANLSFLLTFLQEYAENWRKIVAITFGCSKEECKHPHKNSRKSLLGLYSRHDRVLEN</sequence>
<dbReference type="AlphaFoldDB" id="A0AA90V2Q2"/>
<organism evidence="3 4">
    <name type="scientific">Segatella copri</name>
    <dbReference type="NCBI Taxonomy" id="165179"/>
    <lineage>
        <taxon>Bacteria</taxon>
        <taxon>Pseudomonadati</taxon>
        <taxon>Bacteroidota</taxon>
        <taxon>Bacteroidia</taxon>
        <taxon>Bacteroidales</taxon>
        <taxon>Prevotellaceae</taxon>
        <taxon>Segatella</taxon>
    </lineage>
</organism>
<reference evidence="4 5" key="1">
    <citation type="submission" date="2019-09" db="EMBL/GenBank/DDBJ databases">
        <title>Distinct polysaccharide growth profiles of human intestinal Prevotella copri isolates.</title>
        <authorList>
            <person name="Fehlner-Peach H."/>
            <person name="Magnabosco C."/>
            <person name="Raghavan V."/>
            <person name="Scher J.U."/>
            <person name="Tett A."/>
            <person name="Cox L.M."/>
            <person name="Gottsegen C."/>
            <person name="Watters A."/>
            <person name="Wiltshire- Gordon J.D."/>
            <person name="Segata N."/>
            <person name="Bonneau R."/>
            <person name="Littman D.R."/>
        </authorList>
    </citation>
    <scope>NUCLEOTIDE SEQUENCE [LARGE SCALE GENOMIC DNA]</scope>
    <source>
        <strain evidence="5">BU41712</strain>
        <strain evidence="4">iAA108</strain>
    </source>
</reference>
<gene>
    <name evidence="2" type="ORF">F7D71_07935</name>
    <name evidence="3" type="ORF">F7D74_13680</name>
</gene>
<keyword evidence="1" id="KW-1133">Transmembrane helix</keyword>
<keyword evidence="1" id="KW-0472">Membrane</keyword>
<reference evidence="3" key="2">
    <citation type="submission" date="2022-12" db="EMBL/GenBank/DDBJ databases">
        <title>Distinct polysaccharide growth profiles of human intestinal Prevotella copri isolates.</title>
        <authorList>
            <person name="Fehlner-Peach H."/>
            <person name="Magnabosco C."/>
            <person name="Raghavan V."/>
            <person name="Scher J.U."/>
            <person name="Tett A."/>
            <person name="Cox L.M."/>
            <person name="Gottsegen C."/>
            <person name="Watters A."/>
            <person name="Wiltshire- Gordon J.D."/>
            <person name="Segata N."/>
            <person name="Bonneau R."/>
            <person name="Littman D.R."/>
        </authorList>
    </citation>
    <scope>NUCLEOTIDE SEQUENCE</scope>
    <source>
        <strain evidence="2">BU41712</strain>
        <strain evidence="3">IAA108</strain>
    </source>
</reference>